<organism evidence="1 2">
    <name type="scientific">Natranaerovirga pectinivora</name>
    <dbReference type="NCBI Taxonomy" id="682400"/>
    <lineage>
        <taxon>Bacteria</taxon>
        <taxon>Bacillati</taxon>
        <taxon>Bacillota</taxon>
        <taxon>Clostridia</taxon>
        <taxon>Lachnospirales</taxon>
        <taxon>Natranaerovirgaceae</taxon>
        <taxon>Natranaerovirga</taxon>
    </lineage>
</organism>
<gene>
    <name evidence="1" type="ORF">EDC18_1086</name>
</gene>
<proteinExistence type="predicted"/>
<evidence type="ECO:0000313" key="2">
    <source>
        <dbReference type="Proteomes" id="UP000294902"/>
    </source>
</evidence>
<evidence type="ECO:0000313" key="1">
    <source>
        <dbReference type="EMBL" id="TCT13772.1"/>
    </source>
</evidence>
<name>A0A4V2V039_9FIRM</name>
<dbReference type="Pfam" id="PF20462">
    <property type="entry name" value="DUF6715"/>
    <property type="match status" value="1"/>
</dbReference>
<sequence length="193" mass="22910">MRKLIAFLMMIGVIAFFYFYTDGLSERNVARTEVDRILEHDIDNNYPATPRDVMALYNQMVRYLYSGRIKTEEIEVVLMEQRKLMDDQLLDTNPFDIQLLRLKNEIEYNKQTNKKIIEAQIKDVTPNNYFGTDNNMCRVKVIYYLAEQGRPNINVYQEYILIKDEEGLWKILGWQEVEPFTIISKKDLSTESI</sequence>
<dbReference type="AlphaFoldDB" id="A0A4V2V039"/>
<keyword evidence="2" id="KW-1185">Reference proteome</keyword>
<dbReference type="Proteomes" id="UP000294902">
    <property type="component" value="Unassembled WGS sequence"/>
</dbReference>
<protein>
    <submittedName>
        <fullName evidence="1">Uncharacterized protein</fullName>
    </submittedName>
</protein>
<dbReference type="EMBL" id="SMAL01000008">
    <property type="protein sequence ID" value="TCT13772.1"/>
    <property type="molecule type" value="Genomic_DNA"/>
</dbReference>
<comment type="caution">
    <text evidence="1">The sequence shown here is derived from an EMBL/GenBank/DDBJ whole genome shotgun (WGS) entry which is preliminary data.</text>
</comment>
<dbReference type="InterPro" id="IPR046563">
    <property type="entry name" value="DUF6715"/>
</dbReference>
<dbReference type="OrthoDB" id="9795825at2"/>
<dbReference type="RefSeq" id="WP_132253134.1">
    <property type="nucleotide sequence ID" value="NZ_SMAL01000008.1"/>
</dbReference>
<reference evidence="1 2" key="1">
    <citation type="submission" date="2019-03" db="EMBL/GenBank/DDBJ databases">
        <title>Genomic Encyclopedia of Type Strains, Phase IV (KMG-IV): sequencing the most valuable type-strain genomes for metagenomic binning, comparative biology and taxonomic classification.</title>
        <authorList>
            <person name="Goeker M."/>
        </authorList>
    </citation>
    <scope>NUCLEOTIDE SEQUENCE [LARGE SCALE GENOMIC DNA]</scope>
    <source>
        <strain evidence="1 2">DSM 24629</strain>
    </source>
</reference>
<accession>A0A4V2V039</accession>